<dbReference type="EMBL" id="AAVQ01000001">
    <property type="protein sequence ID" value="EAZ63236.2"/>
    <property type="molecule type" value="Genomic_DNA"/>
</dbReference>
<dbReference type="Proteomes" id="UP000002258">
    <property type="component" value="Chromosome 1"/>
</dbReference>
<dbReference type="OrthoDB" id="4035998at2759"/>
<feature type="region of interest" description="Disordered" evidence="3">
    <location>
        <begin position="326"/>
        <end position="361"/>
    </location>
</feature>
<dbReference type="KEGG" id="pic:PICST_34006"/>
<feature type="compositionally biased region" description="Basic and acidic residues" evidence="3">
    <location>
        <begin position="154"/>
        <end position="163"/>
    </location>
</feature>
<dbReference type="PANTHER" id="PTHR22691:SF8">
    <property type="entry name" value="PROTEIN SPT2 HOMOLOG"/>
    <property type="match status" value="1"/>
</dbReference>
<name>A3GEW0_PICST</name>
<proteinExistence type="inferred from homology"/>
<sequence length="381" mass="42370">MSLSTILQHVKKKGQPPPRNVGTKSGPITASSLSSASPSASSTVKGHASFKNGDRKEVDPVVAMLKEKRRLEREKKEQEMRAKKGLPAKKPAKERAPKSGKSATSIKSANGLAHSTNSSRSLHTGRSSNLARSSAYPADSSEQKSTKKLSFNDLMKRASKIDQSKLSITLRNKSKSPETATGSGASSSTVRPVKSKSVTPKLSANPASRVPTRVPDSIKPDISASSAPVRTPLPVRGPSSMLEAKLKDKPTSRDRDRNRNGRHTSRPSSHQYADEYEYDDSDLDSFIASEDDEEERDRYSRHDGQDYDRDEIWAIFNRGKKRNYYNRFDDDSDVDDMEATGADILEEEQASRRRAELEDRRELEEEKRLAALKRARKSKRN</sequence>
<dbReference type="PANTHER" id="PTHR22691">
    <property type="entry name" value="YEAST SPT2-RELATED"/>
    <property type="match status" value="1"/>
</dbReference>
<dbReference type="GeneID" id="4850809"/>
<dbReference type="OMA" id="IWAMFNR"/>
<comment type="similarity">
    <text evidence="1">Belongs to the SPT2 family.</text>
</comment>
<protein>
    <recommendedName>
        <fullName evidence="6">SPT2 chromatin protein</fullName>
    </recommendedName>
</protein>
<feature type="compositionally biased region" description="Basic and acidic residues" evidence="3">
    <location>
        <begin position="349"/>
        <end position="361"/>
    </location>
</feature>
<dbReference type="STRING" id="322104.A3GEW0"/>
<keyword evidence="2" id="KW-0175">Coiled coil</keyword>
<comment type="caution">
    <text evidence="4">The sequence shown here is derived from an EMBL/GenBank/DDBJ whole genome shotgun (WGS) entry which is preliminary data.</text>
</comment>
<gene>
    <name evidence="4" type="ORF">PICST_34006</name>
</gene>
<dbReference type="eggNOG" id="ENOG502QRG5">
    <property type="taxonomic scope" value="Eukaryota"/>
</dbReference>
<dbReference type="HOGENOM" id="CLU_069667_0_0_1"/>
<evidence type="ECO:0008006" key="6">
    <source>
        <dbReference type="Google" id="ProtNLM"/>
    </source>
</evidence>
<feature type="compositionally biased region" description="Acidic residues" evidence="3">
    <location>
        <begin position="330"/>
        <end position="348"/>
    </location>
</feature>
<evidence type="ECO:0000256" key="2">
    <source>
        <dbReference type="ARBA" id="ARBA00023054"/>
    </source>
</evidence>
<evidence type="ECO:0000256" key="3">
    <source>
        <dbReference type="SAM" id="MobiDB-lite"/>
    </source>
</evidence>
<dbReference type="GO" id="GO:0006360">
    <property type="term" value="P:transcription by RNA polymerase I"/>
    <property type="evidence" value="ECO:0007669"/>
    <property type="project" value="TreeGrafter"/>
</dbReference>
<reference evidence="4 5" key="1">
    <citation type="journal article" date="2007" name="Nat. Biotechnol.">
        <title>Genome sequence of the lignocellulose-bioconverting and xylose-fermenting yeast Pichia stipitis.</title>
        <authorList>
            <person name="Jeffries T.W."/>
            <person name="Grigoriev I.V."/>
            <person name="Grimwood J."/>
            <person name="Laplaza J.M."/>
            <person name="Aerts A."/>
            <person name="Salamov A."/>
            <person name="Schmutz J."/>
            <person name="Lindquist E."/>
            <person name="Dehal P."/>
            <person name="Shapiro H."/>
            <person name="Jin Y.S."/>
            <person name="Passoth V."/>
            <person name="Richardson P.M."/>
        </authorList>
    </citation>
    <scope>NUCLEOTIDE SEQUENCE [LARGE SCALE GENOMIC DNA]</scope>
    <source>
        <strain evidence="5">ATCC 58785 / CBS 6054 / NBRC 10063 / NRRL Y-11545</strain>
    </source>
</reference>
<dbReference type="InParanoid" id="A3GEW0"/>
<organism evidence="4 5">
    <name type="scientific">Scheffersomyces stipitis (strain ATCC 58785 / CBS 6054 / NBRC 10063 / NRRL Y-11545)</name>
    <name type="common">Yeast</name>
    <name type="synonym">Pichia stipitis</name>
    <dbReference type="NCBI Taxonomy" id="322104"/>
    <lineage>
        <taxon>Eukaryota</taxon>
        <taxon>Fungi</taxon>
        <taxon>Dikarya</taxon>
        <taxon>Ascomycota</taxon>
        <taxon>Saccharomycotina</taxon>
        <taxon>Pichiomycetes</taxon>
        <taxon>Debaryomycetaceae</taxon>
        <taxon>Scheffersomyces</taxon>
    </lineage>
</organism>
<dbReference type="AlphaFoldDB" id="A3GEW0"/>
<feature type="compositionally biased region" description="Basic and acidic residues" evidence="3">
    <location>
        <begin position="52"/>
        <end position="82"/>
    </location>
</feature>
<feature type="compositionally biased region" description="Low complexity" evidence="3">
    <location>
        <begin position="30"/>
        <end position="42"/>
    </location>
</feature>
<evidence type="ECO:0000313" key="5">
    <source>
        <dbReference type="Proteomes" id="UP000002258"/>
    </source>
</evidence>
<accession>A3GEW0</accession>
<feature type="compositionally biased region" description="Polar residues" evidence="3">
    <location>
        <begin position="196"/>
        <end position="206"/>
    </location>
</feature>
<dbReference type="GO" id="GO:0006334">
    <property type="term" value="P:nucleosome assembly"/>
    <property type="evidence" value="ECO:0007669"/>
    <property type="project" value="TreeGrafter"/>
</dbReference>
<feature type="compositionally biased region" description="Basic and acidic residues" evidence="3">
    <location>
        <begin position="244"/>
        <end position="259"/>
    </location>
</feature>
<dbReference type="GO" id="GO:0042393">
    <property type="term" value="F:histone binding"/>
    <property type="evidence" value="ECO:0007669"/>
    <property type="project" value="TreeGrafter"/>
</dbReference>
<dbReference type="SMART" id="SM00784">
    <property type="entry name" value="SPT2"/>
    <property type="match status" value="1"/>
</dbReference>
<dbReference type="FunCoup" id="A3GEW0">
    <property type="interactions" value="450"/>
</dbReference>
<dbReference type="Pfam" id="PF08243">
    <property type="entry name" value="SPT2"/>
    <property type="match status" value="1"/>
</dbReference>
<dbReference type="InterPro" id="IPR013256">
    <property type="entry name" value="Chromatin_SPT2"/>
</dbReference>
<feature type="region of interest" description="Disordered" evidence="3">
    <location>
        <begin position="1"/>
        <end position="304"/>
    </location>
</feature>
<dbReference type="GO" id="GO:0005730">
    <property type="term" value="C:nucleolus"/>
    <property type="evidence" value="ECO:0007669"/>
    <property type="project" value="TreeGrafter"/>
</dbReference>
<evidence type="ECO:0000256" key="1">
    <source>
        <dbReference type="ARBA" id="ARBA00006461"/>
    </source>
</evidence>
<feature type="compositionally biased region" description="Polar residues" evidence="3">
    <location>
        <begin position="101"/>
        <end position="132"/>
    </location>
</feature>
<keyword evidence="5" id="KW-1185">Reference proteome</keyword>
<feature type="compositionally biased region" description="Acidic residues" evidence="3">
    <location>
        <begin position="274"/>
        <end position="295"/>
    </location>
</feature>
<dbReference type="GO" id="GO:0003677">
    <property type="term" value="F:DNA binding"/>
    <property type="evidence" value="ECO:0007669"/>
    <property type="project" value="TreeGrafter"/>
</dbReference>
<feature type="compositionally biased region" description="Low complexity" evidence="3">
    <location>
        <begin position="179"/>
        <end position="189"/>
    </location>
</feature>
<evidence type="ECO:0000313" key="4">
    <source>
        <dbReference type="EMBL" id="EAZ63236.2"/>
    </source>
</evidence>
<dbReference type="RefSeq" id="XP_001387259.2">
    <property type="nucleotide sequence ID" value="XM_001387222.1"/>
</dbReference>